<evidence type="ECO:0000313" key="1">
    <source>
        <dbReference type="EMBL" id="DAE25025.1"/>
    </source>
</evidence>
<accession>A0A8S5R1S1</accession>
<keyword evidence="1" id="KW-0804">Transcription</keyword>
<reference evidence="1" key="1">
    <citation type="journal article" date="2021" name="Proc. Natl. Acad. Sci. U.S.A.">
        <title>A Catalog of Tens of Thousands of Viruses from Human Metagenomes Reveals Hidden Associations with Chronic Diseases.</title>
        <authorList>
            <person name="Tisza M.J."/>
            <person name="Buck C.B."/>
        </authorList>
    </citation>
    <scope>NUCLEOTIDE SEQUENCE</scope>
    <source>
        <strain evidence="1">Ct78050</strain>
    </source>
</reference>
<keyword evidence="1" id="KW-0240">DNA-directed RNA polymerase</keyword>
<dbReference type="EMBL" id="BK015791">
    <property type="protein sequence ID" value="DAE25025.1"/>
    <property type="molecule type" value="Genomic_DNA"/>
</dbReference>
<sequence>MSIEKRAFERILDNYYMMSEEYYGGMETREYMDFEIVENVLNKSVPELVKRVEYNGIVDGRKQLIHTDVVCPRCGKLLQGEGLNYCPYCGQRLYDIKQI</sequence>
<name>A0A8S5R1S1_9CAUD</name>
<dbReference type="GO" id="GO:0000428">
    <property type="term" value="C:DNA-directed RNA polymerase complex"/>
    <property type="evidence" value="ECO:0007669"/>
    <property type="project" value="UniProtKB-KW"/>
</dbReference>
<protein>
    <submittedName>
        <fullName evidence="1">DNA-directed RNA polymerase II</fullName>
    </submittedName>
</protein>
<proteinExistence type="predicted"/>
<organism evidence="1">
    <name type="scientific">Myoviridae sp. ct78050</name>
    <dbReference type="NCBI Taxonomy" id="2826617"/>
    <lineage>
        <taxon>Viruses</taxon>
        <taxon>Duplodnaviria</taxon>
        <taxon>Heunggongvirae</taxon>
        <taxon>Uroviricota</taxon>
        <taxon>Caudoviricetes</taxon>
    </lineage>
</organism>